<feature type="transmembrane region" description="Helical" evidence="1">
    <location>
        <begin position="12"/>
        <end position="30"/>
    </location>
</feature>
<gene>
    <name evidence="3" type="primary">LOC113493267</name>
</gene>
<dbReference type="FunCoup" id="A0A7E5VFE5">
    <property type="interactions" value="10"/>
</dbReference>
<keyword evidence="2" id="KW-1185">Reference proteome</keyword>
<dbReference type="Pfam" id="PF02995">
    <property type="entry name" value="DUF229"/>
    <property type="match status" value="1"/>
</dbReference>
<protein>
    <submittedName>
        <fullName evidence="3">Uncharacterized protein LOC113493267</fullName>
    </submittedName>
</protein>
<evidence type="ECO:0000256" key="1">
    <source>
        <dbReference type="SAM" id="Phobius"/>
    </source>
</evidence>
<evidence type="ECO:0000313" key="2">
    <source>
        <dbReference type="Proteomes" id="UP000322000"/>
    </source>
</evidence>
<keyword evidence="1" id="KW-1133">Transmembrane helix</keyword>
<dbReference type="InterPro" id="IPR004245">
    <property type="entry name" value="DUF229"/>
</dbReference>
<name>A0A7E5VFE5_TRINI</name>
<dbReference type="SUPFAM" id="SSF53649">
    <property type="entry name" value="Alkaline phosphatase-like"/>
    <property type="match status" value="1"/>
</dbReference>
<dbReference type="GeneID" id="113493267"/>
<keyword evidence="1" id="KW-0812">Transmembrane</keyword>
<dbReference type="FunFam" id="3.40.720.10:FF:000017">
    <property type="entry name" value="Predicted protein"/>
    <property type="match status" value="1"/>
</dbReference>
<dbReference type="GO" id="GO:0005615">
    <property type="term" value="C:extracellular space"/>
    <property type="evidence" value="ECO:0007669"/>
    <property type="project" value="TreeGrafter"/>
</dbReference>
<proteinExistence type="predicted"/>
<dbReference type="RefSeq" id="XP_026726961.1">
    <property type="nucleotide sequence ID" value="XM_026871160.1"/>
</dbReference>
<dbReference type="PANTHER" id="PTHR10974:SF1">
    <property type="entry name" value="FI08016P-RELATED"/>
    <property type="match status" value="1"/>
</dbReference>
<accession>A0A7E5VFE5</accession>
<sequence length="656" mass="76345">MNRGDKLAVRCRYVLLVAFICGSGFIMSLLCRSADIIVFTTAPTTAWDLQQHYPNNIDERFTIQTNGCNIPLLRPLDESIKKFFEYPYPLKPKPCRDSSRALLIHSDNRISINMSNLHYYNITDANKLFCCYRAFYRPLYVTDITSFFIDNRVEYGECYYFTESILVNDEFAKVNCFYNETTKVYENFYLSALKKDFLYHDGRGEITHNKRLYNVLIIGIDAVSRLNFYRKMPKTVSFLKDNGGVDLVGFNKVGDNTFPNVIPVLLGIPDTELNHTCVPYEGITFDNCPFIWEQFKRAGYYTALAEDSSLLGTFNYFRPGFSRTPTDYYIHTFIQEAEIYSGYNLDFNCFLCMNDKYFYKVLLDYIEGLTVTLENHKLFGFFWEVTMSHDYLNYPVVMDDSYLKFFEKLQASNYLSETIVFLMSDHGMRWGNIRFTKQGRLEERLPLMFILPPLSFREKYSNAYNNLKLNSKRLTTPFDIHETLLDLINLKNITNDAITTRTSKYYANKRGISLFLPIPTNRTCKMAGIDDHWCTCHKGTLLSNVSSEAFQVSTQLVRHLNMLLKDHPECAKLALAEIMEISEMEVGEPDDSETGWREFMVMVRTTPGDGVFEATLRVQEHDWSLAGSASRLNLYGDQSRCVHNYQLKLYCYCIYR</sequence>
<dbReference type="InParanoid" id="A0A7E5VFE5"/>
<dbReference type="AlphaFoldDB" id="A0A7E5VFE5"/>
<dbReference type="PANTHER" id="PTHR10974">
    <property type="entry name" value="FI08016P-RELATED"/>
    <property type="match status" value="1"/>
</dbReference>
<organism evidence="2 3">
    <name type="scientific">Trichoplusia ni</name>
    <name type="common">Cabbage looper</name>
    <dbReference type="NCBI Taxonomy" id="7111"/>
    <lineage>
        <taxon>Eukaryota</taxon>
        <taxon>Metazoa</taxon>
        <taxon>Ecdysozoa</taxon>
        <taxon>Arthropoda</taxon>
        <taxon>Hexapoda</taxon>
        <taxon>Insecta</taxon>
        <taxon>Pterygota</taxon>
        <taxon>Neoptera</taxon>
        <taxon>Endopterygota</taxon>
        <taxon>Lepidoptera</taxon>
        <taxon>Glossata</taxon>
        <taxon>Ditrysia</taxon>
        <taxon>Noctuoidea</taxon>
        <taxon>Noctuidae</taxon>
        <taxon>Plusiinae</taxon>
        <taxon>Trichoplusia</taxon>
    </lineage>
</organism>
<dbReference type="InterPro" id="IPR017850">
    <property type="entry name" value="Alkaline_phosphatase_core_sf"/>
</dbReference>
<dbReference type="Gene3D" id="3.40.720.10">
    <property type="entry name" value="Alkaline Phosphatase, subunit A"/>
    <property type="match status" value="1"/>
</dbReference>
<dbReference type="CDD" id="cd16021">
    <property type="entry name" value="ALP_like"/>
    <property type="match status" value="1"/>
</dbReference>
<dbReference type="KEGG" id="tnl:113493267"/>
<reference evidence="3" key="1">
    <citation type="submission" date="2025-08" db="UniProtKB">
        <authorList>
            <consortium name="RefSeq"/>
        </authorList>
    </citation>
    <scope>IDENTIFICATION</scope>
</reference>
<dbReference type="Proteomes" id="UP000322000">
    <property type="component" value="Chromosome 4"/>
</dbReference>
<evidence type="ECO:0000313" key="3">
    <source>
        <dbReference type="RefSeq" id="XP_026726961.1"/>
    </source>
</evidence>
<dbReference type="OrthoDB" id="413313at2759"/>
<keyword evidence="1" id="KW-0472">Membrane</keyword>